<organism evidence="1 2">
    <name type="scientific">Ligilactobacillus salivarius GJ-24</name>
    <dbReference type="NCBI Taxonomy" id="1041521"/>
    <lineage>
        <taxon>Bacteria</taxon>
        <taxon>Bacillati</taxon>
        <taxon>Bacillota</taxon>
        <taxon>Bacilli</taxon>
        <taxon>Lactobacillales</taxon>
        <taxon>Lactobacillaceae</taxon>
        <taxon>Ligilactobacillus</taxon>
    </lineage>
</organism>
<reference evidence="1 2" key="1">
    <citation type="journal article" date="2011" name="J. Bacteriol.">
        <title>Genome Sequence of Lactobacillus salivarius GJ-24, a Probiotic Strain Isolated from Healthy Adult Intestine.</title>
        <authorList>
            <person name="Cho Y.J."/>
            <person name="Choi J.K."/>
            <person name="Kim J.H."/>
            <person name="Lim Y.S."/>
            <person name="Ham J.S."/>
            <person name="Kang D.K."/>
            <person name="Chun J."/>
            <person name="Paik H.D."/>
            <person name="Kim G.B."/>
        </authorList>
    </citation>
    <scope>NUCLEOTIDE SEQUENCE [LARGE SCALE GENOMIC DNA]</scope>
    <source>
        <strain evidence="1 2">GJ-24</strain>
    </source>
</reference>
<accession>F7QUT9</accession>
<gene>
    <name evidence="1" type="ORF">LSGJ_01466</name>
</gene>
<protein>
    <submittedName>
        <fullName evidence="1">Uncharacterized protein</fullName>
    </submittedName>
</protein>
<dbReference type="AlphaFoldDB" id="F7QUT9"/>
<comment type="caution">
    <text evidence="1">The sequence shown here is derived from an EMBL/GenBank/DDBJ whole genome shotgun (WGS) entry which is preliminary data.</text>
</comment>
<evidence type="ECO:0000313" key="1">
    <source>
        <dbReference type="EMBL" id="EGM50918.1"/>
    </source>
</evidence>
<evidence type="ECO:0000313" key="2">
    <source>
        <dbReference type="Proteomes" id="UP000003074"/>
    </source>
</evidence>
<sequence>MIASDARAAAMEIINLVKHRQDWSIYWNYERFRIVNLDF</sequence>
<dbReference type="EMBL" id="AFOI01000004">
    <property type="protein sequence ID" value="EGM50918.1"/>
    <property type="molecule type" value="Genomic_DNA"/>
</dbReference>
<dbReference type="PATRIC" id="fig|1041521.3.peg.1474"/>
<proteinExistence type="predicted"/>
<dbReference type="Proteomes" id="UP000003074">
    <property type="component" value="Unassembled WGS sequence"/>
</dbReference>
<name>F7QUT9_9LACO</name>